<evidence type="ECO:0000256" key="5">
    <source>
        <dbReference type="ARBA" id="ARBA00023136"/>
    </source>
</evidence>
<evidence type="ECO:0000256" key="7">
    <source>
        <dbReference type="ARBA" id="ARBA00046278"/>
    </source>
</evidence>
<reference evidence="8" key="1">
    <citation type="submission" date="2020-06" db="EMBL/GenBank/DDBJ databases">
        <title>Draft genome of Bugula neritina, a colonial animal packing powerful symbionts and potential medicines.</title>
        <authorList>
            <person name="Rayko M."/>
        </authorList>
    </citation>
    <scope>NUCLEOTIDE SEQUENCE [LARGE SCALE GENOMIC DNA]</scope>
    <source>
        <strain evidence="8">Kwan_BN1</strain>
    </source>
</reference>
<dbReference type="FunFam" id="1.10.472.10:FF:000025">
    <property type="entry name" value="Cyclin-dependent kinase 5 activator"/>
    <property type="match status" value="1"/>
</dbReference>
<dbReference type="EMBL" id="VXIV02002437">
    <property type="protein sequence ID" value="KAF6025647.1"/>
    <property type="molecule type" value="Genomic_DNA"/>
</dbReference>
<keyword evidence="9" id="KW-1185">Reference proteome</keyword>
<dbReference type="AlphaFoldDB" id="A0A7J7JHV5"/>
<evidence type="ECO:0000256" key="2">
    <source>
        <dbReference type="ARBA" id="ARBA00010175"/>
    </source>
</evidence>
<dbReference type="Pfam" id="PF03261">
    <property type="entry name" value="CDK5_activator"/>
    <property type="match status" value="1"/>
</dbReference>
<keyword evidence="4" id="KW-0597">Phosphoprotein</keyword>
<dbReference type="InterPro" id="IPR036915">
    <property type="entry name" value="Cyclin-like_sf"/>
</dbReference>
<dbReference type="Proteomes" id="UP000593567">
    <property type="component" value="Unassembled WGS sequence"/>
</dbReference>
<dbReference type="GO" id="GO:0019901">
    <property type="term" value="F:protein kinase binding"/>
    <property type="evidence" value="ECO:0007669"/>
    <property type="project" value="TreeGrafter"/>
</dbReference>
<protein>
    <submittedName>
        <fullName evidence="8">Cdk5alpha</fullName>
    </submittedName>
</protein>
<keyword evidence="3" id="KW-1003">Cell membrane</keyword>
<proteinExistence type="inferred from homology"/>
<evidence type="ECO:0000256" key="6">
    <source>
        <dbReference type="ARBA" id="ARBA00023288"/>
    </source>
</evidence>
<dbReference type="GO" id="GO:0005737">
    <property type="term" value="C:cytoplasm"/>
    <property type="evidence" value="ECO:0007669"/>
    <property type="project" value="TreeGrafter"/>
</dbReference>
<gene>
    <name evidence="8" type="ORF">EB796_015898</name>
</gene>
<organism evidence="8 9">
    <name type="scientific">Bugula neritina</name>
    <name type="common">Brown bryozoan</name>
    <name type="synonym">Sertularia neritina</name>
    <dbReference type="NCBI Taxonomy" id="10212"/>
    <lineage>
        <taxon>Eukaryota</taxon>
        <taxon>Metazoa</taxon>
        <taxon>Spiralia</taxon>
        <taxon>Lophotrochozoa</taxon>
        <taxon>Bryozoa</taxon>
        <taxon>Gymnolaemata</taxon>
        <taxon>Cheilostomatida</taxon>
        <taxon>Flustrina</taxon>
        <taxon>Buguloidea</taxon>
        <taxon>Bugulidae</taxon>
        <taxon>Bugula</taxon>
    </lineage>
</organism>
<dbReference type="GO" id="GO:0005886">
    <property type="term" value="C:plasma membrane"/>
    <property type="evidence" value="ECO:0007669"/>
    <property type="project" value="UniProtKB-SubCell"/>
</dbReference>
<dbReference type="Gene3D" id="1.10.472.10">
    <property type="entry name" value="Cyclin-like"/>
    <property type="match status" value="1"/>
</dbReference>
<dbReference type="PANTHER" id="PTHR23401">
    <property type="entry name" value="CYCLIN DEPENDANT KINASE-5 ACTIVATOR"/>
    <property type="match status" value="1"/>
</dbReference>
<dbReference type="GO" id="GO:0007411">
    <property type="term" value="P:axon guidance"/>
    <property type="evidence" value="ECO:0007669"/>
    <property type="project" value="TreeGrafter"/>
</dbReference>
<comment type="caution">
    <text evidence="8">The sequence shown here is derived from an EMBL/GenBank/DDBJ whole genome shotgun (WGS) entry which is preliminary data.</text>
</comment>
<keyword evidence="6" id="KW-0449">Lipoprotein</keyword>
<comment type="subcellular location">
    <subcellularLocation>
        <location evidence="1">Cell membrane</location>
        <topology evidence="1">Lipid-anchor</topology>
    </subcellularLocation>
    <subcellularLocation>
        <location evidence="7">Endomembrane system</location>
        <topology evidence="7">Lipid-anchor</topology>
        <orientation evidence="7">Cytoplasmic side</orientation>
    </subcellularLocation>
</comment>
<name>A0A7J7JHV5_BUGNE</name>
<accession>A0A7J7JHV5</accession>
<evidence type="ECO:0000313" key="9">
    <source>
        <dbReference type="Proteomes" id="UP000593567"/>
    </source>
</evidence>
<dbReference type="GO" id="GO:0030426">
    <property type="term" value="C:growth cone"/>
    <property type="evidence" value="ECO:0007669"/>
    <property type="project" value="TreeGrafter"/>
</dbReference>
<dbReference type="GO" id="GO:0061575">
    <property type="term" value="F:cyclin-dependent protein serine/threonine kinase activator activity"/>
    <property type="evidence" value="ECO:0007669"/>
    <property type="project" value="InterPro"/>
</dbReference>
<evidence type="ECO:0000256" key="4">
    <source>
        <dbReference type="ARBA" id="ARBA00022553"/>
    </source>
</evidence>
<dbReference type="SUPFAM" id="SSF47954">
    <property type="entry name" value="Cyclin-like"/>
    <property type="match status" value="1"/>
</dbReference>
<dbReference type="GO" id="GO:0016533">
    <property type="term" value="C:protein kinase 5 complex"/>
    <property type="evidence" value="ECO:0007669"/>
    <property type="project" value="InterPro"/>
</dbReference>
<dbReference type="InterPro" id="IPR004944">
    <property type="entry name" value="CDK5_activator"/>
</dbReference>
<dbReference type="PANTHER" id="PTHR23401:SF0">
    <property type="entry name" value="CYCLIN-DEPENDENT KINASE 5 ACTIVATOR"/>
    <property type="match status" value="1"/>
</dbReference>
<keyword evidence="5" id="KW-0472">Membrane</keyword>
<sequence length="344" mass="38353">MFILCRSERSADLACRPTMGTVLSVSPTQKLHKAKSTPSSMSSSGISYGSLSSASDMSNGSVKKSHGLKKPPVFFSTFGLKKFSSLGKRSSLITKSSEDVESKVTTTTGLEKSISCFTISSHKKADSGSISSSTLPTDAKQNGVVHCRGKATISLLKKSDTFPANFQDNNNGTIGKSKKRVIQASTSELLTCIGVFVCQRCRRIQRLQVVEVTNWLKMVDRSLLFQGWQDIGFINPANLVFVYMLLRDLVDEDIEDEKQLKAIVLTCLYLSYSYMGNEISYPLKPFLTENNRDRFWTRCVSIINKMSDKMLKINADPFFFTMIFSELKQFLPQQPEITLNSTQL</sequence>
<evidence type="ECO:0000256" key="1">
    <source>
        <dbReference type="ARBA" id="ARBA00004193"/>
    </source>
</evidence>
<comment type="similarity">
    <text evidence="2">Belongs to the cyclin-dependent kinase 5 activator family.</text>
</comment>
<evidence type="ECO:0000313" key="8">
    <source>
        <dbReference type="EMBL" id="KAF6025647.1"/>
    </source>
</evidence>
<dbReference type="GO" id="GO:0012505">
    <property type="term" value="C:endomembrane system"/>
    <property type="evidence" value="ECO:0007669"/>
    <property type="project" value="UniProtKB-SubCell"/>
</dbReference>
<dbReference type="OrthoDB" id="7676799at2759"/>
<evidence type="ECO:0000256" key="3">
    <source>
        <dbReference type="ARBA" id="ARBA00022475"/>
    </source>
</evidence>